<feature type="transmembrane region" description="Helical" evidence="1">
    <location>
        <begin position="9"/>
        <end position="30"/>
    </location>
</feature>
<evidence type="ECO:0000313" key="3">
    <source>
        <dbReference type="Proteomes" id="UP001155241"/>
    </source>
</evidence>
<accession>A0A9X2FJ36</accession>
<organism evidence="2 3">
    <name type="scientific">Aeoliella straminimaris</name>
    <dbReference type="NCBI Taxonomy" id="2954799"/>
    <lineage>
        <taxon>Bacteria</taxon>
        <taxon>Pseudomonadati</taxon>
        <taxon>Planctomycetota</taxon>
        <taxon>Planctomycetia</taxon>
        <taxon>Pirellulales</taxon>
        <taxon>Lacipirellulaceae</taxon>
        <taxon>Aeoliella</taxon>
    </lineage>
</organism>
<protein>
    <submittedName>
        <fullName evidence="2">Uncharacterized protein</fullName>
    </submittedName>
</protein>
<keyword evidence="1" id="KW-0472">Membrane</keyword>
<sequence>MVQFSVKDLLLLSVYIIGGMMAYSLLVLVLRSSIDVEQLGREQFLFATVSIRLAGACIGAMLWVVVHLMARMR</sequence>
<dbReference type="AlphaFoldDB" id="A0A9X2FJ36"/>
<keyword evidence="3" id="KW-1185">Reference proteome</keyword>
<dbReference type="EMBL" id="JAMXLR010000092">
    <property type="protein sequence ID" value="MCO6047796.1"/>
    <property type="molecule type" value="Genomic_DNA"/>
</dbReference>
<keyword evidence="1" id="KW-0812">Transmembrane</keyword>
<proteinExistence type="predicted"/>
<comment type="caution">
    <text evidence="2">The sequence shown here is derived from an EMBL/GenBank/DDBJ whole genome shotgun (WGS) entry which is preliminary data.</text>
</comment>
<evidence type="ECO:0000256" key="1">
    <source>
        <dbReference type="SAM" id="Phobius"/>
    </source>
</evidence>
<reference evidence="2" key="1">
    <citation type="submission" date="2022-06" db="EMBL/GenBank/DDBJ databases">
        <title>Aeoliella straminimaris, a novel planctomycete from sediments.</title>
        <authorList>
            <person name="Vitorino I.R."/>
            <person name="Lage O.M."/>
        </authorList>
    </citation>
    <scope>NUCLEOTIDE SEQUENCE</scope>
    <source>
        <strain evidence="2">ICT_H6.2</strain>
    </source>
</reference>
<dbReference type="Proteomes" id="UP001155241">
    <property type="component" value="Unassembled WGS sequence"/>
</dbReference>
<keyword evidence="1" id="KW-1133">Transmembrane helix</keyword>
<evidence type="ECO:0000313" key="2">
    <source>
        <dbReference type="EMBL" id="MCO6047796.1"/>
    </source>
</evidence>
<dbReference type="RefSeq" id="WP_252855903.1">
    <property type="nucleotide sequence ID" value="NZ_JAMXLR010000092.1"/>
</dbReference>
<gene>
    <name evidence="2" type="ORF">NG895_28155</name>
</gene>
<feature type="transmembrane region" description="Helical" evidence="1">
    <location>
        <begin position="50"/>
        <end position="70"/>
    </location>
</feature>
<name>A0A9X2FJ36_9BACT</name>